<accession>A0ABQ2U9D9</accession>
<feature type="compositionally biased region" description="Polar residues" evidence="1">
    <location>
        <begin position="36"/>
        <end position="45"/>
    </location>
</feature>
<feature type="region of interest" description="Disordered" evidence="1">
    <location>
        <begin position="25"/>
        <end position="92"/>
    </location>
</feature>
<proteinExistence type="predicted"/>
<comment type="caution">
    <text evidence="2">The sequence shown here is derived from an EMBL/GenBank/DDBJ whole genome shotgun (WGS) entry which is preliminary data.</text>
</comment>
<keyword evidence="3" id="KW-1185">Reference proteome</keyword>
<reference evidence="3" key="1">
    <citation type="journal article" date="2019" name="Int. J. Syst. Evol. Microbiol.">
        <title>The Global Catalogue of Microorganisms (GCM) 10K type strain sequencing project: providing services to taxonomists for standard genome sequencing and annotation.</title>
        <authorList>
            <consortium name="The Broad Institute Genomics Platform"/>
            <consortium name="The Broad Institute Genome Sequencing Center for Infectious Disease"/>
            <person name="Wu L."/>
            <person name="Ma J."/>
        </authorList>
    </citation>
    <scope>NUCLEOTIDE SEQUENCE [LARGE SCALE GENOMIC DNA]</scope>
    <source>
        <strain evidence="3">JCM 3296</strain>
    </source>
</reference>
<evidence type="ECO:0000313" key="2">
    <source>
        <dbReference type="EMBL" id="GGU13424.1"/>
    </source>
</evidence>
<protein>
    <submittedName>
        <fullName evidence="2">Uncharacterized protein</fullName>
    </submittedName>
</protein>
<evidence type="ECO:0000313" key="3">
    <source>
        <dbReference type="Proteomes" id="UP000649573"/>
    </source>
</evidence>
<dbReference type="EMBL" id="BMRE01000001">
    <property type="protein sequence ID" value="GGU13424.1"/>
    <property type="molecule type" value="Genomic_DNA"/>
</dbReference>
<organism evidence="2 3">
    <name type="scientific">Lentzea flava</name>
    <dbReference type="NCBI Taxonomy" id="103732"/>
    <lineage>
        <taxon>Bacteria</taxon>
        <taxon>Bacillati</taxon>
        <taxon>Actinomycetota</taxon>
        <taxon>Actinomycetes</taxon>
        <taxon>Pseudonocardiales</taxon>
        <taxon>Pseudonocardiaceae</taxon>
        <taxon>Lentzea</taxon>
    </lineage>
</organism>
<name>A0ABQ2U9D9_9PSEU</name>
<sequence length="92" mass="9828">MATFSVAVRASERWNCWNTNPSLLPRSADRLRSGSDETSWPSISTVPDDGRSRVPIRCSRVDLPEPDGPTIASNSPALTCSETSANAVTPPG</sequence>
<dbReference type="Proteomes" id="UP000649573">
    <property type="component" value="Unassembled WGS sequence"/>
</dbReference>
<evidence type="ECO:0000256" key="1">
    <source>
        <dbReference type="SAM" id="MobiDB-lite"/>
    </source>
</evidence>
<gene>
    <name evidence="2" type="ORF">GCM10010178_00770</name>
</gene>
<feature type="compositionally biased region" description="Polar residues" evidence="1">
    <location>
        <begin position="71"/>
        <end position="92"/>
    </location>
</feature>